<dbReference type="EMBL" id="DS178333">
    <property type="protein sequence ID" value="EFP90453.1"/>
    <property type="molecule type" value="Genomic_DNA"/>
</dbReference>
<reference evidence="4" key="2">
    <citation type="journal article" date="2011" name="Proc. Natl. Acad. Sci. U.S.A.">
        <title>Obligate biotrophy features unraveled by the genomic analysis of rust fungi.</title>
        <authorList>
            <person name="Duplessis S."/>
            <person name="Cuomo C.A."/>
            <person name="Lin Y.-C."/>
            <person name="Aerts A."/>
            <person name="Tisserant E."/>
            <person name="Veneault-Fourrey C."/>
            <person name="Joly D.L."/>
            <person name="Hacquard S."/>
            <person name="Amselem J."/>
            <person name="Cantarel B.L."/>
            <person name="Chiu R."/>
            <person name="Coutinho P.M."/>
            <person name="Feau N."/>
            <person name="Field M."/>
            <person name="Frey P."/>
            <person name="Gelhaye E."/>
            <person name="Goldberg J."/>
            <person name="Grabherr M.G."/>
            <person name="Kodira C.D."/>
            <person name="Kohler A."/>
            <person name="Kuees U."/>
            <person name="Lindquist E.A."/>
            <person name="Lucas S.M."/>
            <person name="Mago R."/>
            <person name="Mauceli E."/>
            <person name="Morin E."/>
            <person name="Murat C."/>
            <person name="Pangilinan J.L."/>
            <person name="Park R."/>
            <person name="Pearson M."/>
            <person name="Quesneville H."/>
            <person name="Rouhier N."/>
            <person name="Sakthikumar S."/>
            <person name="Salamov A.A."/>
            <person name="Schmutz J."/>
            <person name="Selles B."/>
            <person name="Shapiro H."/>
            <person name="Tanguay P."/>
            <person name="Tuskan G.A."/>
            <person name="Henrissat B."/>
            <person name="Van de Peer Y."/>
            <person name="Rouze P."/>
            <person name="Ellis J.G."/>
            <person name="Dodds P.N."/>
            <person name="Schein J.E."/>
            <person name="Zhong S."/>
            <person name="Hamelin R.C."/>
            <person name="Grigoriev I.V."/>
            <person name="Szabo L.J."/>
            <person name="Martin F."/>
        </authorList>
    </citation>
    <scope>NUCLEOTIDE SEQUENCE [LARGE SCALE GENOMIC DNA]</scope>
    <source>
        <strain evidence="4">CRL 75-36-700-3 / race SCCL</strain>
    </source>
</reference>
<dbReference type="InParanoid" id="E3L1M8"/>
<dbReference type="OrthoDB" id="10334672at2759"/>
<reference key="1">
    <citation type="submission" date="2007-01" db="EMBL/GenBank/DDBJ databases">
        <title>The Genome Sequence of Puccinia graminis f. sp. tritici Strain CRL 75-36-700-3.</title>
        <authorList>
            <consortium name="The Broad Institute Genome Sequencing Platform"/>
            <person name="Birren B."/>
            <person name="Lander E."/>
            <person name="Galagan J."/>
            <person name="Nusbaum C."/>
            <person name="Devon K."/>
            <person name="Cuomo C."/>
            <person name="Jaffe D."/>
            <person name="Butler J."/>
            <person name="Alvarez P."/>
            <person name="Gnerre S."/>
            <person name="Grabherr M."/>
            <person name="Mauceli E."/>
            <person name="Brockman W."/>
            <person name="Young S."/>
            <person name="LaButti K."/>
            <person name="Sykes S."/>
            <person name="DeCaprio D."/>
            <person name="Crawford M."/>
            <person name="Koehrsen M."/>
            <person name="Engels R."/>
            <person name="Montgomery P."/>
            <person name="Pearson M."/>
            <person name="Howarth C."/>
            <person name="Larson L."/>
            <person name="White J."/>
            <person name="Zeng Q."/>
            <person name="Kodira C."/>
            <person name="Yandava C."/>
            <person name="Alvarado L."/>
            <person name="O'Leary S."/>
            <person name="Szabo L."/>
            <person name="Dean R."/>
            <person name="Schein J."/>
        </authorList>
    </citation>
    <scope>NUCLEOTIDE SEQUENCE</scope>
    <source>
        <strain>CRL 75-36-700-3</strain>
    </source>
</reference>
<dbReference type="STRING" id="418459.E3L1M8"/>
<evidence type="ECO:0000313" key="4">
    <source>
        <dbReference type="Proteomes" id="UP000008783"/>
    </source>
</evidence>
<name>E3L1M8_PUCGT</name>
<dbReference type="PANTHER" id="PTHR45023">
    <property type="match status" value="1"/>
</dbReference>
<dbReference type="AlphaFoldDB" id="E3L1M8"/>
<accession>E3L1M8</accession>
<dbReference type="VEuPathDB" id="FungiDB:PGTG_16040"/>
<feature type="compositionally biased region" description="Low complexity" evidence="1">
    <location>
        <begin position="67"/>
        <end position="81"/>
    </location>
</feature>
<dbReference type="OMA" id="SCAFYTA"/>
<feature type="compositionally biased region" description="Polar residues" evidence="1">
    <location>
        <begin position="57"/>
        <end position="66"/>
    </location>
</feature>
<evidence type="ECO:0000259" key="2">
    <source>
        <dbReference type="Pfam" id="PF14303"/>
    </source>
</evidence>
<organism evidence="3 4">
    <name type="scientific">Puccinia graminis f. sp. tritici (strain CRL 75-36-700-3 / race SCCL)</name>
    <name type="common">Black stem rust fungus</name>
    <dbReference type="NCBI Taxonomy" id="418459"/>
    <lineage>
        <taxon>Eukaryota</taxon>
        <taxon>Fungi</taxon>
        <taxon>Dikarya</taxon>
        <taxon>Basidiomycota</taxon>
        <taxon>Pucciniomycotina</taxon>
        <taxon>Pucciniomycetes</taxon>
        <taxon>Pucciniales</taxon>
        <taxon>Pucciniaceae</taxon>
        <taxon>Puccinia</taxon>
    </lineage>
</organism>
<dbReference type="InterPro" id="IPR029466">
    <property type="entry name" value="NAM-associated_C"/>
</dbReference>
<keyword evidence="4" id="KW-1185">Reference proteome</keyword>
<dbReference type="Pfam" id="PF14303">
    <property type="entry name" value="NAM-associated"/>
    <property type="match status" value="1"/>
</dbReference>
<dbReference type="RefSeq" id="XP_003334872.1">
    <property type="nucleotide sequence ID" value="XM_003334824.2"/>
</dbReference>
<feature type="region of interest" description="Disordered" evidence="1">
    <location>
        <begin position="44"/>
        <end position="81"/>
    </location>
</feature>
<sequence>MLSGKTCEDVFTEAKELYKTSSGSCFDLNHCWGILKDTPKWLATQQENNGGGKKAIQAQSNSQSTVAPSSNMPSSTPAASSPAVVINVNEDDPENGQSVLGNVSLEGQKAAKPKCTKDNAIEKILLMQRDLVHISHKWLSSMQSLADEAVMSKDLTMLDKESRTYYKKKKRVIIHRCGTTLGMNRAGEGKML</sequence>
<dbReference type="KEGG" id="pgr:PGTG_16040"/>
<proteinExistence type="predicted"/>
<evidence type="ECO:0000256" key="1">
    <source>
        <dbReference type="SAM" id="MobiDB-lite"/>
    </source>
</evidence>
<protein>
    <recommendedName>
        <fullName evidence="2">No apical meristem-associated C-terminal domain-containing protein</fullName>
    </recommendedName>
</protein>
<feature type="domain" description="No apical meristem-associated C-terminal" evidence="2">
    <location>
        <begin position="26"/>
        <end position="173"/>
    </location>
</feature>
<dbReference type="GeneID" id="10530347"/>
<dbReference type="Proteomes" id="UP000008783">
    <property type="component" value="Unassembled WGS sequence"/>
</dbReference>
<dbReference type="HOGENOM" id="CLU_1415819_0_0_1"/>
<evidence type="ECO:0000313" key="3">
    <source>
        <dbReference type="EMBL" id="EFP90453.1"/>
    </source>
</evidence>
<dbReference type="PANTHER" id="PTHR45023:SF4">
    <property type="entry name" value="GLYCINE-RICH PROTEIN-RELATED"/>
    <property type="match status" value="1"/>
</dbReference>
<gene>
    <name evidence="3" type="ORF">PGTG_16040</name>
</gene>